<evidence type="ECO:0000313" key="3">
    <source>
        <dbReference type="Proteomes" id="UP000034601"/>
    </source>
</evidence>
<evidence type="ECO:0000313" key="2">
    <source>
        <dbReference type="EMBL" id="KKR82375.1"/>
    </source>
</evidence>
<feature type="transmembrane region" description="Helical" evidence="1">
    <location>
        <begin position="20"/>
        <end position="38"/>
    </location>
</feature>
<dbReference type="InterPro" id="IPR038662">
    <property type="entry name" value="ATP_synth_F0_csu_sf"/>
</dbReference>
<proteinExistence type="predicted"/>
<accession>A0A0G0WDM7</accession>
<evidence type="ECO:0000256" key="1">
    <source>
        <dbReference type="SAM" id="Phobius"/>
    </source>
</evidence>
<dbReference type="AlphaFoldDB" id="A0A0G0WDM7"/>
<reference evidence="2 3" key="1">
    <citation type="journal article" date="2015" name="Nature">
        <title>rRNA introns, odd ribosomes, and small enigmatic genomes across a large radiation of phyla.</title>
        <authorList>
            <person name="Brown C.T."/>
            <person name="Hug L.A."/>
            <person name="Thomas B.C."/>
            <person name="Sharon I."/>
            <person name="Castelle C.J."/>
            <person name="Singh A."/>
            <person name="Wilkins M.J."/>
            <person name="Williams K.H."/>
            <person name="Banfield J.F."/>
        </authorList>
    </citation>
    <scope>NUCLEOTIDE SEQUENCE [LARGE SCALE GENOMIC DNA]</scope>
</reference>
<keyword evidence="1" id="KW-0472">Membrane</keyword>
<dbReference type="PATRIC" id="fig|1618424.3.peg.986"/>
<name>A0A0G0WDM7_9BACT</name>
<keyword evidence="1" id="KW-0812">Transmembrane</keyword>
<organism evidence="2 3">
    <name type="scientific">Candidatus Daviesbacteria bacterium GW2011_GWA2_40_9</name>
    <dbReference type="NCBI Taxonomy" id="1618424"/>
    <lineage>
        <taxon>Bacteria</taxon>
        <taxon>Candidatus Daviesiibacteriota</taxon>
    </lineage>
</organism>
<keyword evidence="1" id="KW-1133">Transmembrane helix</keyword>
<dbReference type="Proteomes" id="UP000034601">
    <property type="component" value="Unassembled WGS sequence"/>
</dbReference>
<protein>
    <submittedName>
        <fullName evidence="2">Uncharacterized protein</fullName>
    </submittedName>
</protein>
<feature type="transmembrane region" description="Helical" evidence="1">
    <location>
        <begin position="218"/>
        <end position="239"/>
    </location>
</feature>
<gene>
    <name evidence="2" type="ORF">UU29_C0014G0008</name>
</gene>
<comment type="caution">
    <text evidence="2">The sequence shown here is derived from an EMBL/GenBank/DDBJ whole genome shotgun (WGS) entry which is preliminary data.</text>
</comment>
<sequence length="288" mass="31473">MPCNNSKVKSQKSKFRKKLFLFFIVFSTYYILHTAYYVPPVLAQNLSTDVSNVYEINDKEAKDGDILITTTGKGIIRASLPYDYHLFGVLQNQPLLAYRRVDNKGQPVARFGNAQVNVTTLGGAIKAGDYITSSEIPGKGQKAIFSGYIIGVALAPFTETEGQKITQNGKEVASGKVPVALRIEYAELSRSKSNARLLDSFNVALFQNMQDPNKFIQVLRYIAAATTALMGFGLGFLTFSRSVPKGIEAIGRNPLAEKAILFSIALNIIFTVLTASLGIVAAAFILRL</sequence>
<feature type="transmembrane region" description="Helical" evidence="1">
    <location>
        <begin position="260"/>
        <end position="286"/>
    </location>
</feature>
<dbReference type="Gene3D" id="1.20.20.10">
    <property type="entry name" value="F1F0 ATP synthase subunit C"/>
    <property type="match status" value="1"/>
</dbReference>
<dbReference type="EMBL" id="LCAB01000014">
    <property type="protein sequence ID" value="KKR82375.1"/>
    <property type="molecule type" value="Genomic_DNA"/>
</dbReference>